<feature type="region of interest" description="Disordered" evidence="1">
    <location>
        <begin position="1"/>
        <end position="31"/>
    </location>
</feature>
<dbReference type="RefSeq" id="WP_282511745.1">
    <property type="nucleotide sequence ID" value="NZ_JASCIR010000004.1"/>
</dbReference>
<proteinExistence type="predicted"/>
<keyword evidence="3" id="KW-1185">Reference proteome</keyword>
<comment type="caution">
    <text evidence="2">The sequence shown here is derived from an EMBL/GenBank/DDBJ whole genome shotgun (WGS) entry which is preliminary data.</text>
</comment>
<dbReference type="EMBL" id="JASCIR010000004">
    <property type="protein sequence ID" value="MDI3386081.1"/>
    <property type="molecule type" value="Genomic_DNA"/>
</dbReference>
<gene>
    <name evidence="2" type="ORF">QIS99_07590</name>
</gene>
<protein>
    <submittedName>
        <fullName evidence="2">Uncharacterized protein</fullName>
    </submittedName>
</protein>
<organism evidence="2 3">
    <name type="scientific">Streptomyces solicavernae</name>
    <dbReference type="NCBI Taxonomy" id="3043614"/>
    <lineage>
        <taxon>Bacteria</taxon>
        <taxon>Bacillati</taxon>
        <taxon>Actinomycetota</taxon>
        <taxon>Actinomycetes</taxon>
        <taxon>Kitasatosporales</taxon>
        <taxon>Streptomycetaceae</taxon>
        <taxon>Streptomyces</taxon>
    </lineage>
</organism>
<feature type="compositionally biased region" description="Polar residues" evidence="1">
    <location>
        <begin position="1"/>
        <end position="16"/>
    </location>
</feature>
<evidence type="ECO:0000313" key="2">
    <source>
        <dbReference type="EMBL" id="MDI3386081.1"/>
    </source>
</evidence>
<reference evidence="2 3" key="1">
    <citation type="submission" date="2023-05" db="EMBL/GenBank/DDBJ databases">
        <title>Draft genome sequence of Streptomyces sp. B-S-A8 isolated from a cave soil in Thailand.</title>
        <authorList>
            <person name="Chamroensaksri N."/>
            <person name="Muangham S."/>
        </authorList>
    </citation>
    <scope>NUCLEOTIDE SEQUENCE [LARGE SCALE GENOMIC DNA]</scope>
    <source>
        <strain evidence="2 3">B-S-A8</strain>
    </source>
</reference>
<accession>A0ABT6RQY2</accession>
<evidence type="ECO:0000313" key="3">
    <source>
        <dbReference type="Proteomes" id="UP001224661"/>
    </source>
</evidence>
<dbReference type="Proteomes" id="UP001224661">
    <property type="component" value="Unassembled WGS sequence"/>
</dbReference>
<name>A0ABT6RQY2_9ACTN</name>
<evidence type="ECO:0000256" key="1">
    <source>
        <dbReference type="SAM" id="MobiDB-lite"/>
    </source>
</evidence>
<sequence length="271" mass="28637">MTDNQATDNQVTDNQVTEGHGGAGTEGGAADPSLRLVIDDSARDTTAKLWYALPDGYLDVPLAALDPAPGTEYEDHFTSVMALILSCVPEEQRAVYAGALRDMRFFVTQMRAEGVIGCSLGMHFADDGSSAMSVVTAALKDVEWAPPKAMAVRAASARENVTDVELLRLPGGRPGSFCDTLVTAPAVAGMPAQDLYQCDVYIPAPSGYQLAVLSLSTTAVGSRGHYRDLLKGVAHTVSFQDPLPEIERAVQADRNDGESGTIKDGITADFG</sequence>